<keyword evidence="4" id="KW-1185">Reference proteome</keyword>
<dbReference type="OrthoDB" id="34655at2157"/>
<name>A0A650CFP5_SULOH</name>
<dbReference type="Proteomes" id="UP000582213">
    <property type="component" value="Unassembled WGS sequence"/>
</dbReference>
<dbReference type="Proteomes" id="UP000427373">
    <property type="component" value="Chromosome"/>
</dbReference>
<dbReference type="EMBL" id="CP045484">
    <property type="protein sequence ID" value="QGR16357.1"/>
    <property type="molecule type" value="Genomic_DNA"/>
</dbReference>
<accession>A0A650CFP5</accession>
<evidence type="ECO:0000313" key="4">
    <source>
        <dbReference type="Proteomes" id="UP000427373"/>
    </source>
</evidence>
<dbReference type="EMBL" id="JACHFY010000015">
    <property type="protein sequence ID" value="MBB5254432.1"/>
    <property type="molecule type" value="Genomic_DNA"/>
</dbReference>
<feature type="transmembrane region" description="Helical" evidence="1">
    <location>
        <begin position="6"/>
        <end position="25"/>
    </location>
</feature>
<evidence type="ECO:0000313" key="2">
    <source>
        <dbReference type="EMBL" id="MBB5254432.1"/>
    </source>
</evidence>
<evidence type="ECO:0000256" key="1">
    <source>
        <dbReference type="SAM" id="Phobius"/>
    </source>
</evidence>
<dbReference type="RefSeq" id="WP_156013915.1">
    <property type="nucleotide sequence ID" value="NZ_CP045484.1"/>
</dbReference>
<keyword evidence="1" id="KW-1133">Transmembrane helix</keyword>
<gene>
    <name evidence="3" type="ORF">D1869_03425</name>
    <name evidence="2" type="ORF">HNQ62_002206</name>
</gene>
<dbReference type="KEGG" id="soh:D1869_03425"/>
<dbReference type="AlphaFoldDB" id="A0A650CFP5"/>
<proteinExistence type="predicted"/>
<dbReference type="GeneID" id="42800265"/>
<evidence type="ECO:0000313" key="3">
    <source>
        <dbReference type="EMBL" id="QGR16357.1"/>
    </source>
</evidence>
<reference evidence="2 5" key="2">
    <citation type="submission" date="2020-08" db="EMBL/GenBank/DDBJ databases">
        <title>Genomic Encyclopedia of Type Strains, Phase IV (KMG-IV): sequencing the most valuable type-strain genomes for metagenomic binning, comparative biology and taxonomic classification.</title>
        <authorList>
            <person name="Goeker M."/>
        </authorList>
    </citation>
    <scope>NUCLEOTIDE SEQUENCE [LARGE SCALE GENOMIC DNA]</scope>
    <source>
        <strain evidence="2 5">DSM 12421</strain>
    </source>
</reference>
<keyword evidence="1" id="KW-0812">Transmembrane</keyword>
<keyword evidence="1" id="KW-0472">Membrane</keyword>
<organism evidence="3 4">
    <name type="scientific">Sulfurisphaera ohwakuensis</name>
    <dbReference type="NCBI Taxonomy" id="69656"/>
    <lineage>
        <taxon>Archaea</taxon>
        <taxon>Thermoproteota</taxon>
        <taxon>Thermoprotei</taxon>
        <taxon>Sulfolobales</taxon>
        <taxon>Sulfolobaceae</taxon>
        <taxon>Sulfurisphaera</taxon>
    </lineage>
</organism>
<evidence type="ECO:0000313" key="5">
    <source>
        <dbReference type="Proteomes" id="UP000582213"/>
    </source>
</evidence>
<sequence>MSIVRLAFLAVIIIVIGIVASYSLYDYFTSPHYKMIEINDFSKIYSLIVINNNEIILGGVKIINNTFPIGIAGIYFLDNNTFINFNISEYFNGGYIYSLGYNGTAILLGGSTRINGTLHTSLVEINLQNYKIYNLSKFISPFYTIGQIYAIDWNGEYWLVGGNAYITGVGQSPFLIPFLLKINSSGFYDLSPKLPSDFKVLGGSSTIYSIYSKNSSSIIVGGNAVNMTATIYYNNTFYNVSFNFLHLGVLLTSYYWKGYWLIGGENLTNPENPEPFLAYINNTQVYPIKLKYQLGVVTSLSSINNNIVIALRVPFITSNGTTYGSVILYGHNLEKLNTIMSKPFIVIENMATYNSILYGVGYEQKGNNFYGILIIFSRI</sequence>
<protein>
    <submittedName>
        <fullName evidence="3">Uncharacterized protein</fullName>
    </submittedName>
</protein>
<reference evidence="3 4" key="1">
    <citation type="submission" date="2019-10" db="EMBL/GenBank/DDBJ databases">
        <title>Genome Sequences from Six Type Strain Members of the Archaeal Family Sulfolobaceae: Acidianus ambivalens, Acidianus infernus, Metallosphaera prunae, Stygiolobus azoricus, Sulfolobus metallicus, and Sulfurisphaera ohwakuensis.</title>
        <authorList>
            <person name="Counts J.A."/>
            <person name="Kelly R.M."/>
        </authorList>
    </citation>
    <scope>NUCLEOTIDE SEQUENCE [LARGE SCALE GENOMIC DNA]</scope>
    <source>
        <strain evidence="3 4">TA-1</strain>
    </source>
</reference>